<evidence type="ECO:0000313" key="9">
    <source>
        <dbReference type="Proteomes" id="UP000276770"/>
    </source>
</evidence>
<dbReference type="GO" id="GO:0003924">
    <property type="term" value="F:GTPase activity"/>
    <property type="evidence" value="ECO:0007669"/>
    <property type="project" value="InterPro"/>
</dbReference>
<dbReference type="Proteomes" id="UP000276770">
    <property type="component" value="Unassembled WGS sequence"/>
</dbReference>
<evidence type="ECO:0000256" key="5">
    <source>
        <dbReference type="ARBA" id="ARBA00023136"/>
    </source>
</evidence>
<comment type="subcellular location">
    <subcellularLocation>
        <location evidence="1">Membrane</location>
    </subcellularLocation>
</comment>
<keyword evidence="4" id="KW-0342">GTP-binding</keyword>
<dbReference type="InterPro" id="IPR045063">
    <property type="entry name" value="Dynamin_N"/>
</dbReference>
<evidence type="ECO:0000256" key="1">
    <source>
        <dbReference type="ARBA" id="ARBA00004370"/>
    </source>
</evidence>
<evidence type="ECO:0000313" key="8">
    <source>
        <dbReference type="EMBL" id="RLQ95155.1"/>
    </source>
</evidence>
<dbReference type="AlphaFoldDB" id="A0A3L7JXY0"/>
<organism evidence="8 9">
    <name type="scientific">Falsibacillus albus</name>
    <dbReference type="NCBI Taxonomy" id="2478915"/>
    <lineage>
        <taxon>Bacteria</taxon>
        <taxon>Bacillati</taxon>
        <taxon>Bacillota</taxon>
        <taxon>Bacilli</taxon>
        <taxon>Bacillales</taxon>
        <taxon>Bacillaceae</taxon>
        <taxon>Falsibacillus</taxon>
    </lineage>
</organism>
<dbReference type="PANTHER" id="PTHR10465:SF0">
    <property type="entry name" value="SARCALUMENIN"/>
    <property type="match status" value="1"/>
</dbReference>
<dbReference type="EMBL" id="RCVZ01000007">
    <property type="protein sequence ID" value="RLQ95155.1"/>
    <property type="molecule type" value="Genomic_DNA"/>
</dbReference>
<comment type="caution">
    <text evidence="8">The sequence shown here is derived from an EMBL/GenBank/DDBJ whole genome shotgun (WGS) entry which is preliminary data.</text>
</comment>
<feature type="domain" description="Dynamin N-terminal" evidence="7">
    <location>
        <begin position="46"/>
        <end position="201"/>
    </location>
</feature>
<sequence>MEKVSQHSLLNQAIELYEKLIKNEDYTTAEKAMLLIKKVYQKEFIIAFTGHFSAGKSTLINNLLGEQVLPSSPIPTSANLVKIHSGSQDFAKVNYRNDRSLLFQSPYDFEMIKGFCRNGEEVESIEIERSETNIPHGITIMDTPGVDSTDEAHRISTESAIHLADIVFYVMDYNHVQSELNFVYTKDLLKHGAELYLIVNQIDKHREEELSFSDFKKSVRNSFESWEVHPKEIFFTSAKDVSGPENQLIELKKIIRKTLEEKEKHLDASASTAIAKLEKEHMEWLLQSEEELASPYREKLSTIPENEYLQLIEKEDSLKEEIASLENRDHAWTEKMGTASTEILKNAYLMPFETRSLAEKYLESVQPDFKVGLLFGKKKTEAEREARLNDFYQGLKGQVQTQLEWHLRQLFAEEYKQLNLNSPEVQSASQNLSVPFDKGLITETVKSGARLSGDYVLNYCNDLVEKLKKIAKTEINSLVDKFLIEIRSQDSGQIDQLESKLSSLLPMSEAVRQLMRIGDERANKESDFNLALTITDQEYQKWLEKLEHDRKDVEIYNPDKVISTKQAPINEKSPQVQAERMVSTSISLEDMTNKLVKASDLLKDKIGFERMAKSLAQKADRLGNQSFTIALFGAFSAGKSSFANALLGKGVLPVSPNPTTAAINRICPPTRDFTHGTAQVHFKSRENMLADVKRSLNIFNEDCRDFEDALEIIPKINMKKIEGKEKVHLSFLNAFLDGFLQHSKHLDEALKTDLEGFRGYVANESQSCFVEAIDLYFESEFTKQGITLVDTPGADSINARHTGVSFEYIKNSDAILFVTYYNHAFSKADREFLIQLGRVKDAFELDKMFFIVNAVDLADSNQEKEEVLEYVHGQLQEYGIRKPRLFGVSSLLALGDEADRNQSFMHHFKDEFNRFLSDDLTAMAIESSEREWNKAVERVDQLIDASKQSQEDKAEKREKLIKLQHQLGDLFRETSSEFMKTSLQQEADELVHYVHQRVFFRFSDFFKESFNPALLNKNDRSLLEKALKDLTATLSFDLSQEMRSTSLRLENHAKRALGQEFSRLQEVCRKVESELVFTQFEPQSLETIKYPEAFSESDLEEMKKTFKYFKNPKAFFEKGEKKVMQEKLETILKPLSEEYLSIQKKETAAFLFEYLDEQLHDLIEAMKDDANDQINGWLNVLDVEVNMDDWLEVRRVLTEE</sequence>
<dbReference type="GO" id="GO:0016020">
    <property type="term" value="C:membrane"/>
    <property type="evidence" value="ECO:0007669"/>
    <property type="project" value="UniProtKB-SubCell"/>
</dbReference>
<dbReference type="Pfam" id="PF00350">
    <property type="entry name" value="Dynamin_N"/>
    <property type="match status" value="2"/>
</dbReference>
<evidence type="ECO:0000256" key="2">
    <source>
        <dbReference type="ARBA" id="ARBA00022741"/>
    </source>
</evidence>
<keyword evidence="3" id="KW-0378">Hydrolase</keyword>
<dbReference type="SUPFAM" id="SSF52540">
    <property type="entry name" value="P-loop containing nucleoside triphosphate hydrolases"/>
    <property type="match status" value="2"/>
</dbReference>
<keyword evidence="9" id="KW-1185">Reference proteome</keyword>
<reference evidence="8 9" key="1">
    <citation type="submission" date="2018-10" db="EMBL/GenBank/DDBJ databases">
        <title>Falsibacillus sp. genome draft.</title>
        <authorList>
            <person name="Shi S."/>
        </authorList>
    </citation>
    <scope>NUCLEOTIDE SEQUENCE [LARGE SCALE GENOMIC DNA]</scope>
    <source>
        <strain evidence="8 9">GY 10110</strain>
    </source>
</reference>
<evidence type="ECO:0000259" key="7">
    <source>
        <dbReference type="Pfam" id="PF00350"/>
    </source>
</evidence>
<dbReference type="CDD" id="cd09912">
    <property type="entry name" value="DLP_2"/>
    <property type="match status" value="2"/>
</dbReference>
<gene>
    <name evidence="8" type="ORF">D9X91_11705</name>
</gene>
<keyword evidence="2" id="KW-0547">Nucleotide-binding</keyword>
<evidence type="ECO:0000256" key="3">
    <source>
        <dbReference type="ARBA" id="ARBA00022801"/>
    </source>
</evidence>
<evidence type="ECO:0000256" key="4">
    <source>
        <dbReference type="ARBA" id="ARBA00023134"/>
    </source>
</evidence>
<dbReference type="InterPro" id="IPR027094">
    <property type="entry name" value="Mitofusin_fam"/>
</dbReference>
<keyword evidence="6" id="KW-0175">Coiled coil</keyword>
<proteinExistence type="predicted"/>
<dbReference type="PANTHER" id="PTHR10465">
    <property type="entry name" value="TRANSMEMBRANE GTPASE FZO1"/>
    <property type="match status" value="1"/>
</dbReference>
<feature type="domain" description="Dynamin N-terminal" evidence="7">
    <location>
        <begin position="629"/>
        <end position="854"/>
    </location>
</feature>
<dbReference type="RefSeq" id="WP_121680811.1">
    <property type="nucleotide sequence ID" value="NZ_RCVZ01000007.1"/>
</dbReference>
<evidence type="ECO:0000256" key="6">
    <source>
        <dbReference type="SAM" id="Coils"/>
    </source>
</evidence>
<accession>A0A3L7JXY0</accession>
<name>A0A3L7JXY0_9BACI</name>
<keyword evidence="5" id="KW-0472">Membrane</keyword>
<protein>
    <recommendedName>
        <fullName evidence="7">Dynamin N-terminal domain-containing protein</fullName>
    </recommendedName>
</protein>
<dbReference type="InterPro" id="IPR027417">
    <property type="entry name" value="P-loop_NTPase"/>
</dbReference>
<dbReference type="OrthoDB" id="5477114at2"/>
<feature type="coiled-coil region" evidence="6">
    <location>
        <begin position="939"/>
        <end position="966"/>
    </location>
</feature>
<dbReference type="GO" id="GO:0005525">
    <property type="term" value="F:GTP binding"/>
    <property type="evidence" value="ECO:0007669"/>
    <property type="project" value="UniProtKB-KW"/>
</dbReference>
<dbReference type="Gene3D" id="3.40.50.300">
    <property type="entry name" value="P-loop containing nucleotide triphosphate hydrolases"/>
    <property type="match status" value="2"/>
</dbReference>